<name>A0A0E9LRG5_9BACT</name>
<dbReference type="NCBIfam" id="NF033710">
    <property type="entry name" value="T9SS_OM_PorV"/>
    <property type="match status" value="1"/>
</dbReference>
<dbReference type="RefSeq" id="WP_227625283.1">
    <property type="nucleotide sequence ID" value="NZ_BAZW01000001.1"/>
</dbReference>
<dbReference type="Proteomes" id="UP000032900">
    <property type="component" value="Unassembled WGS sequence"/>
</dbReference>
<sequence length="327" mass="36783">MGNAGVASTPDMNSQHWNPAKFAFIEYDMGASMSYTPWLRKLVNDINMYYLTGFMRLDEMQVLSASVRYFTLGEITYRTTAEETGFQVKPNEFALDLAYSRLLSERFSGSVAFRYIRSDLNTMQEDMNPGNSFAADLAFYFRTPTNIMGESSQLAAGINVSNIGNKISYDGVNNQFIPTNMRLGVSLDSELDAYNKVSFNLDLNKLLVPTPGFSPEDGTADDYAREYQDMSVTKAMFRSFSDAPGGMEEELQEISYALGAEYWYDGQFALRAGYFHEHENKGNRKHFTAGLGLKFNMMTLDASYIIPVVQNNPLANTIRFTLGIDLD</sequence>
<proteinExistence type="predicted"/>
<reference evidence="2 3" key="1">
    <citation type="journal article" date="2015" name="Microbes Environ.">
        <title>Distribution and evolution of nitrogen fixation genes in the phylum bacteroidetes.</title>
        <authorList>
            <person name="Inoue J."/>
            <person name="Oshima K."/>
            <person name="Suda W."/>
            <person name="Sakamoto M."/>
            <person name="Iino T."/>
            <person name="Noda S."/>
            <person name="Hongoh Y."/>
            <person name="Hattori M."/>
            <person name="Ohkuma M."/>
        </authorList>
    </citation>
    <scope>NUCLEOTIDE SEQUENCE [LARGE SCALE GENOMIC DNA]</scope>
    <source>
        <strain evidence="2">JCM 15548</strain>
    </source>
</reference>
<dbReference type="Pfam" id="PF19572">
    <property type="entry name" value="PorV"/>
    <property type="match status" value="1"/>
</dbReference>
<comment type="caution">
    <text evidence="2">The sequence shown here is derived from an EMBL/GenBank/DDBJ whole genome shotgun (WGS) entry which is preliminary data.</text>
</comment>
<dbReference type="InterPro" id="IPR047799">
    <property type="entry name" value="T9SS_OM_PorV"/>
</dbReference>
<dbReference type="Gene3D" id="2.40.160.60">
    <property type="entry name" value="Outer membrane protein transport protein (OMPP1/FadL/TodX)"/>
    <property type="match status" value="1"/>
</dbReference>
<feature type="domain" description="Type IX secretion system protein PorV" evidence="1">
    <location>
        <begin position="1"/>
        <end position="211"/>
    </location>
</feature>
<evidence type="ECO:0000313" key="3">
    <source>
        <dbReference type="Proteomes" id="UP000032900"/>
    </source>
</evidence>
<evidence type="ECO:0000259" key="1">
    <source>
        <dbReference type="Pfam" id="PF19572"/>
    </source>
</evidence>
<accession>A0A0E9LRG5</accession>
<dbReference type="EMBL" id="BAZW01000001">
    <property type="protein sequence ID" value="GAO28182.1"/>
    <property type="molecule type" value="Genomic_DNA"/>
</dbReference>
<dbReference type="STRING" id="1236989.JCM15548_246"/>
<keyword evidence="3" id="KW-1185">Reference proteome</keyword>
<gene>
    <name evidence="2" type="ORF">JCM15548_246</name>
</gene>
<dbReference type="AlphaFoldDB" id="A0A0E9LRG5"/>
<evidence type="ECO:0000313" key="2">
    <source>
        <dbReference type="EMBL" id="GAO28182.1"/>
    </source>
</evidence>
<organism evidence="2 3">
    <name type="scientific">Geofilum rubicundum JCM 15548</name>
    <dbReference type="NCBI Taxonomy" id="1236989"/>
    <lineage>
        <taxon>Bacteria</taxon>
        <taxon>Pseudomonadati</taxon>
        <taxon>Bacteroidota</taxon>
        <taxon>Bacteroidia</taxon>
        <taxon>Marinilabiliales</taxon>
        <taxon>Marinilabiliaceae</taxon>
        <taxon>Geofilum</taxon>
    </lineage>
</organism>
<dbReference type="InterPro" id="IPR045741">
    <property type="entry name" value="PorV"/>
</dbReference>
<dbReference type="NCBIfam" id="NF033709">
    <property type="entry name" value="PorV_fam"/>
    <property type="match status" value="1"/>
</dbReference>
<protein>
    <recommendedName>
        <fullName evidence="1">Type IX secretion system protein PorV domain-containing protein</fullName>
    </recommendedName>
</protein>